<reference evidence="2" key="1">
    <citation type="submission" date="2021-01" db="UniProtKB">
        <authorList>
            <consortium name="EnsemblPlants"/>
        </authorList>
    </citation>
    <scope>IDENTIFICATION</scope>
</reference>
<dbReference type="AlphaFoldDB" id="A0A7N0TP53"/>
<accession>A0A7N0TP53</accession>
<name>A0A7N0TP53_KALFE</name>
<dbReference type="OMA" id="RIRYHAT"/>
<organism evidence="2 3">
    <name type="scientific">Kalanchoe fedtschenkoi</name>
    <name type="common">Lavender scallops</name>
    <name type="synonym">South American air plant</name>
    <dbReference type="NCBI Taxonomy" id="63787"/>
    <lineage>
        <taxon>Eukaryota</taxon>
        <taxon>Viridiplantae</taxon>
        <taxon>Streptophyta</taxon>
        <taxon>Embryophyta</taxon>
        <taxon>Tracheophyta</taxon>
        <taxon>Spermatophyta</taxon>
        <taxon>Magnoliopsida</taxon>
        <taxon>eudicotyledons</taxon>
        <taxon>Gunneridae</taxon>
        <taxon>Pentapetalae</taxon>
        <taxon>Saxifragales</taxon>
        <taxon>Crassulaceae</taxon>
        <taxon>Kalanchoe</taxon>
    </lineage>
</organism>
<dbReference type="Pfam" id="PF10502">
    <property type="entry name" value="Peptidase_S26"/>
    <property type="match status" value="1"/>
</dbReference>
<dbReference type="Proteomes" id="UP000594263">
    <property type="component" value="Unplaced"/>
</dbReference>
<dbReference type="GO" id="GO:0006465">
    <property type="term" value="P:signal peptide processing"/>
    <property type="evidence" value="ECO:0007669"/>
    <property type="project" value="InterPro"/>
</dbReference>
<feature type="domain" description="Peptidase S26" evidence="1">
    <location>
        <begin position="40"/>
        <end position="119"/>
    </location>
</feature>
<dbReference type="InterPro" id="IPR036286">
    <property type="entry name" value="LexA/Signal_pep-like_sf"/>
</dbReference>
<dbReference type="EnsemblPlants" id="Kaladp0040s0643.1.v1.1">
    <property type="protein sequence ID" value="Kaladp0040s0643.1.v1.1"/>
    <property type="gene ID" value="Kaladp0040s0643.v1.1"/>
</dbReference>
<dbReference type="Gramene" id="Kaladp0040s0643.1.v1.1">
    <property type="protein sequence ID" value="Kaladp0040s0643.1.v1.1"/>
    <property type="gene ID" value="Kaladp0040s0643.v1.1"/>
</dbReference>
<dbReference type="InterPro" id="IPR053307">
    <property type="entry name" value="Mitochondrial_IM_protease"/>
</dbReference>
<dbReference type="CDD" id="cd06530">
    <property type="entry name" value="S26_SPase_I"/>
    <property type="match status" value="1"/>
</dbReference>
<dbReference type="GO" id="GO:0004252">
    <property type="term" value="F:serine-type endopeptidase activity"/>
    <property type="evidence" value="ECO:0007669"/>
    <property type="project" value="InterPro"/>
</dbReference>
<keyword evidence="3" id="KW-1185">Reference proteome</keyword>
<dbReference type="Gene3D" id="2.10.109.10">
    <property type="entry name" value="Umud Fragment, subunit A"/>
    <property type="match status" value="1"/>
</dbReference>
<proteinExistence type="predicted"/>
<dbReference type="SUPFAM" id="SSF51306">
    <property type="entry name" value="LexA/Signal peptidase"/>
    <property type="match status" value="1"/>
</dbReference>
<protein>
    <recommendedName>
        <fullName evidence="1">Peptidase S26 domain-containing protein</fullName>
    </recommendedName>
</protein>
<sequence length="205" mass="22804">MVSPATWLRYLVQKFDHSIAIGLKGYKATKVVDKSLGDAMAAHFLRGKLTECFWNKGKEMLPTIGEEGGTLLVRKLPVADPTYVSVGDIVVLKDPTKTDNHLVRRLAAVEGDEMVSKDEKEEPFVLEEDQCWVLADNESLKPKEAYDSRIFGPVSMSDIVGRVIYCLRSTIDHGPVMNSMDSMQKDLPVLEVELNVDELAANHKG</sequence>
<evidence type="ECO:0000313" key="2">
    <source>
        <dbReference type="EnsemblPlants" id="Kaladp0040s0643.1.v1.1"/>
    </source>
</evidence>
<evidence type="ECO:0000313" key="3">
    <source>
        <dbReference type="Proteomes" id="UP000594263"/>
    </source>
</evidence>
<evidence type="ECO:0000259" key="1">
    <source>
        <dbReference type="Pfam" id="PF10502"/>
    </source>
</evidence>
<dbReference type="InterPro" id="IPR019533">
    <property type="entry name" value="Peptidase_S26"/>
</dbReference>
<dbReference type="PANTHER" id="PTHR47040">
    <property type="entry name" value="OSJNBA0068L06.9 PROTEIN"/>
    <property type="match status" value="1"/>
</dbReference>
<dbReference type="PANTHER" id="PTHR47040:SF1">
    <property type="entry name" value="MITOCHONDRIAL ATP-INDEPENDENT INNER MEMBRANE PROTEASE SUBUNIT 2"/>
    <property type="match status" value="1"/>
</dbReference>